<dbReference type="InterPro" id="IPR036745">
    <property type="entry name" value="PolIII_theta_sf"/>
</dbReference>
<dbReference type="InterPro" id="IPR021700">
    <property type="entry name" value="DUF3283"/>
</dbReference>
<evidence type="ECO:0000313" key="2">
    <source>
        <dbReference type="Proteomes" id="UP001164676"/>
    </source>
</evidence>
<dbReference type="Proteomes" id="UP001164676">
    <property type="component" value="Plasmid unnamed"/>
</dbReference>
<accession>A0ABY7LMR0</accession>
<dbReference type="Gene3D" id="1.20.58.250">
    <property type="entry name" value="DNA polymerase III-theta"/>
    <property type="match status" value="1"/>
</dbReference>
<gene>
    <name evidence="1" type="ORF">N7E60_15305</name>
</gene>
<geneLocation type="plasmid" evidence="1 2">
    <name>unnamed</name>
</geneLocation>
<evidence type="ECO:0000313" key="1">
    <source>
        <dbReference type="EMBL" id="WBA16740.1"/>
    </source>
</evidence>
<organism evidence="1 2">
    <name type="scientific">Salinivibrio proteolyticus</name>
    <dbReference type="NCBI Taxonomy" id="334715"/>
    <lineage>
        <taxon>Bacteria</taxon>
        <taxon>Pseudomonadati</taxon>
        <taxon>Pseudomonadota</taxon>
        <taxon>Gammaproteobacteria</taxon>
        <taxon>Vibrionales</taxon>
        <taxon>Vibrionaceae</taxon>
        <taxon>Salinivibrio</taxon>
    </lineage>
</organism>
<name>A0ABY7LMR0_9GAMM</name>
<dbReference type="SUPFAM" id="SSF46575">
    <property type="entry name" value="DNA polymerase III theta subunit-like"/>
    <property type="match status" value="1"/>
</dbReference>
<dbReference type="Pfam" id="PF11686">
    <property type="entry name" value="DUF3283"/>
    <property type="match status" value="1"/>
</dbReference>
<proteinExistence type="predicted"/>
<dbReference type="RefSeq" id="WP_069588717.1">
    <property type="nucleotide sequence ID" value="NZ_CP114585.1"/>
</dbReference>
<dbReference type="EMBL" id="CP114585">
    <property type="protein sequence ID" value="WBA16740.1"/>
    <property type="molecule type" value="Genomic_DNA"/>
</dbReference>
<reference evidence="1" key="1">
    <citation type="submission" date="2022-09" db="EMBL/GenBank/DDBJ databases">
        <authorList>
            <person name="Li Z.-J."/>
        </authorList>
    </citation>
    <scope>NUCLEOTIDE SEQUENCE</scope>
    <source>
        <strain evidence="1">TGB10</strain>
        <plasmid evidence="1">unnamed</plasmid>
    </source>
</reference>
<keyword evidence="1" id="KW-0614">Plasmid</keyword>
<protein>
    <submittedName>
        <fullName evidence="1">DUF3283 family protein</fullName>
    </submittedName>
</protein>
<keyword evidence="2" id="KW-1185">Reference proteome</keyword>
<sequence length="78" mass="8994">MDINLANLPADEKQKIELDKQAAYAVWKVVNNKAESSLFEQEAHALGEWQRDFYLECVEKYRAQPDAFIIPEQDPPVS</sequence>